<dbReference type="RefSeq" id="WP_191595732.1">
    <property type="nucleotide sequence ID" value="NZ_JACYFC010000005.1"/>
</dbReference>
<comment type="caution">
    <text evidence="6">The sequence shown here is derived from an EMBL/GenBank/DDBJ whole genome shotgun (WGS) entry which is preliminary data.</text>
</comment>
<keyword evidence="7" id="KW-1185">Reference proteome</keyword>
<evidence type="ECO:0000256" key="3">
    <source>
        <dbReference type="ARBA" id="ARBA00022989"/>
    </source>
</evidence>
<evidence type="ECO:0000256" key="5">
    <source>
        <dbReference type="SAM" id="Phobius"/>
    </source>
</evidence>
<gene>
    <name evidence="6" type="ORF">IF202_15025</name>
</gene>
<comment type="subcellular location">
    <subcellularLocation>
        <location evidence="1">Membrane</location>
        <topology evidence="1">Multi-pass membrane protein</topology>
    </subcellularLocation>
</comment>
<dbReference type="EMBL" id="JACYFC010000005">
    <property type="protein sequence ID" value="MBD5772351.1"/>
    <property type="molecule type" value="Genomic_DNA"/>
</dbReference>
<feature type="transmembrane region" description="Helical" evidence="5">
    <location>
        <begin position="99"/>
        <end position="120"/>
    </location>
</feature>
<dbReference type="InterPro" id="IPR032808">
    <property type="entry name" value="DoxX"/>
</dbReference>
<proteinExistence type="predicted"/>
<keyword evidence="2 5" id="KW-0812">Transmembrane</keyword>
<reference evidence="6 7" key="1">
    <citation type="submission" date="2020-09" db="EMBL/GenBank/DDBJ databases">
        <title>Marinomonas sp. nov., isolated from the cysticercosis algae of Qingdao, China.</title>
        <authorList>
            <person name="Sun X."/>
        </authorList>
    </citation>
    <scope>NUCLEOTIDE SEQUENCE [LARGE SCALE GENOMIC DNA]</scope>
    <source>
        <strain evidence="6 7">SM2066</strain>
    </source>
</reference>
<keyword evidence="4 5" id="KW-0472">Membrane</keyword>
<name>A0ABR8P254_9GAMM</name>
<keyword evidence="3 5" id="KW-1133">Transmembrane helix</keyword>
<protein>
    <submittedName>
        <fullName evidence="6">DoxX family protein</fullName>
    </submittedName>
</protein>
<evidence type="ECO:0000313" key="6">
    <source>
        <dbReference type="EMBL" id="MBD5772351.1"/>
    </source>
</evidence>
<dbReference type="Pfam" id="PF13564">
    <property type="entry name" value="DoxX_2"/>
    <property type="match status" value="1"/>
</dbReference>
<evidence type="ECO:0000256" key="4">
    <source>
        <dbReference type="ARBA" id="ARBA00023136"/>
    </source>
</evidence>
<feature type="transmembrane region" description="Helical" evidence="5">
    <location>
        <begin position="6"/>
        <end position="27"/>
    </location>
</feature>
<sequence>MNTLILVILILELTLFFIASGSIKIFGWPKERYNTQLDFFSKFGLSQNMVTFIGAAELFGAIALWLPNYAGIVGVWILCAISAMVIYGHARFGSWKNGFFSMATFALSGWILYIKSLAMWA</sequence>
<evidence type="ECO:0000256" key="1">
    <source>
        <dbReference type="ARBA" id="ARBA00004141"/>
    </source>
</evidence>
<organism evidence="6 7">
    <name type="scientific">Marinomonas colpomeniae</name>
    <dbReference type="NCBI Taxonomy" id="2774408"/>
    <lineage>
        <taxon>Bacteria</taxon>
        <taxon>Pseudomonadati</taxon>
        <taxon>Pseudomonadota</taxon>
        <taxon>Gammaproteobacteria</taxon>
        <taxon>Oceanospirillales</taxon>
        <taxon>Oceanospirillaceae</taxon>
        <taxon>Marinomonas</taxon>
    </lineage>
</organism>
<feature type="transmembrane region" description="Helical" evidence="5">
    <location>
        <begin position="69"/>
        <end position="87"/>
    </location>
</feature>
<feature type="transmembrane region" description="Helical" evidence="5">
    <location>
        <begin position="39"/>
        <end position="63"/>
    </location>
</feature>
<accession>A0ABR8P254</accession>
<evidence type="ECO:0000313" key="7">
    <source>
        <dbReference type="Proteomes" id="UP000604161"/>
    </source>
</evidence>
<dbReference type="Proteomes" id="UP000604161">
    <property type="component" value="Unassembled WGS sequence"/>
</dbReference>
<evidence type="ECO:0000256" key="2">
    <source>
        <dbReference type="ARBA" id="ARBA00022692"/>
    </source>
</evidence>